<dbReference type="NCBIfam" id="TIGR02937">
    <property type="entry name" value="sigma70-ECF"/>
    <property type="match status" value="1"/>
</dbReference>
<dbReference type="Gene3D" id="1.10.10.10">
    <property type="entry name" value="Winged helix-like DNA-binding domain superfamily/Winged helix DNA-binding domain"/>
    <property type="match status" value="1"/>
</dbReference>
<evidence type="ECO:0000259" key="6">
    <source>
        <dbReference type="Pfam" id="PF04545"/>
    </source>
</evidence>
<dbReference type="PRINTS" id="PR00046">
    <property type="entry name" value="SIGMA70FCT"/>
</dbReference>
<dbReference type="InterPro" id="IPR013325">
    <property type="entry name" value="RNA_pol_sigma_r2"/>
</dbReference>
<dbReference type="GO" id="GO:0016987">
    <property type="term" value="F:sigma factor activity"/>
    <property type="evidence" value="ECO:0007669"/>
    <property type="project" value="UniProtKB-KW"/>
</dbReference>
<keyword evidence="8" id="KW-1185">Reference proteome</keyword>
<dbReference type="InterPro" id="IPR007627">
    <property type="entry name" value="RNA_pol_sigma70_r2"/>
</dbReference>
<feature type="domain" description="RNA polymerase sigma-70 region 4" evidence="6">
    <location>
        <begin position="175"/>
        <end position="225"/>
    </location>
</feature>
<dbReference type="InterPro" id="IPR014284">
    <property type="entry name" value="RNA_pol_sigma-70_dom"/>
</dbReference>
<dbReference type="SUPFAM" id="SSF88946">
    <property type="entry name" value="Sigma2 domain of RNA polymerase sigma factors"/>
    <property type="match status" value="1"/>
</dbReference>
<dbReference type="InterPro" id="IPR050239">
    <property type="entry name" value="Sigma-70_RNA_pol_init_factors"/>
</dbReference>
<dbReference type="Pfam" id="PF04545">
    <property type="entry name" value="Sigma70_r4"/>
    <property type="match status" value="1"/>
</dbReference>
<gene>
    <name evidence="7" type="ORF">Syn7803C7_188</name>
</gene>
<dbReference type="InterPro" id="IPR007630">
    <property type="entry name" value="RNA_pol_sigma70_r4"/>
</dbReference>
<dbReference type="GO" id="GO:0006352">
    <property type="term" value="P:DNA-templated transcription initiation"/>
    <property type="evidence" value="ECO:0007669"/>
    <property type="project" value="InterPro"/>
</dbReference>
<dbReference type="Pfam" id="PF04542">
    <property type="entry name" value="Sigma70_r2"/>
    <property type="match status" value="1"/>
</dbReference>
<evidence type="ECO:0000256" key="1">
    <source>
        <dbReference type="ARBA" id="ARBA00023015"/>
    </source>
</evidence>
<evidence type="ECO:0000256" key="3">
    <source>
        <dbReference type="ARBA" id="ARBA00023125"/>
    </source>
</evidence>
<dbReference type="InterPro" id="IPR036388">
    <property type="entry name" value="WH-like_DNA-bd_sf"/>
</dbReference>
<dbReference type="EMBL" id="KJ019052">
    <property type="protein sequence ID" value="AIX20079.1"/>
    <property type="molecule type" value="Genomic_DNA"/>
</dbReference>
<dbReference type="InterPro" id="IPR013324">
    <property type="entry name" value="RNA_pol_sigma_r3/r4-like"/>
</dbReference>
<organism evidence="7 8">
    <name type="scientific">Synechococcus phage ACG-2014f_Syn7803C7</name>
    <dbReference type="NCBI Taxonomy" id="2790345"/>
    <lineage>
        <taxon>Viruses</taxon>
        <taxon>Duplodnaviria</taxon>
        <taxon>Heunggongvirae</taxon>
        <taxon>Uroviricota</taxon>
        <taxon>Caudoviricetes</taxon>
        <taxon>Pantevenvirales</taxon>
        <taxon>Kyanoviridae</taxon>
        <taxon>Atlauavirus</taxon>
        <taxon>Atlauavirus acg2014f</taxon>
    </lineage>
</organism>
<proteinExistence type="predicted"/>
<protein>
    <submittedName>
        <fullName evidence="7">Subfamily RNA polymerase sigma-70 subunit</fullName>
    </submittedName>
</protein>
<dbReference type="PANTHER" id="PTHR30603">
    <property type="entry name" value="RNA POLYMERASE SIGMA FACTOR RPO"/>
    <property type="match status" value="1"/>
</dbReference>
<evidence type="ECO:0000259" key="5">
    <source>
        <dbReference type="Pfam" id="PF04542"/>
    </source>
</evidence>
<reference evidence="7 8" key="1">
    <citation type="submission" date="2013-12" db="EMBL/GenBank/DDBJ databases">
        <title>Ecological redundancy of diverse viral populations within a natural community.</title>
        <authorList>
            <person name="Gregory A.C."/>
            <person name="LaButti K."/>
            <person name="Copeland A."/>
            <person name="Woyke T."/>
            <person name="Sullivan M.B."/>
        </authorList>
    </citation>
    <scope>NUCLEOTIDE SEQUENCE [LARGE SCALE GENOMIC DNA]</scope>
    <source>
        <strain evidence="7">Syn7803C7</strain>
    </source>
</reference>
<sequence>MQKKNRISHEEEIKLCRQAQLQDHTSKYAMTKMVSANIGLVEKLANKLYIKNDQYSFDDLYQEGVFGLIRGVNKFDPSVGCRFSTYSYYWIYSYIMRYCENNLGKIRIPTHLREKMRKQKDNKVELDRLKSKVPSVVSLNTIVGESLSLDNVVTYTENISFDDEMEHVLVVMDEVLDEREHQVLCSRFGIGGEKPLSQRECAKLHNVTHGAIYLIEKKSIKKIKHHMGYK</sequence>
<feature type="domain" description="RNA polymerase sigma-70 region 2" evidence="5">
    <location>
        <begin position="33"/>
        <end position="99"/>
    </location>
</feature>
<keyword evidence="2" id="KW-0731">Sigma factor</keyword>
<dbReference type="InterPro" id="IPR000943">
    <property type="entry name" value="RNA_pol_sigma70"/>
</dbReference>
<dbReference type="SUPFAM" id="SSF88659">
    <property type="entry name" value="Sigma3 and sigma4 domains of RNA polymerase sigma factors"/>
    <property type="match status" value="1"/>
</dbReference>
<keyword evidence="1" id="KW-0805">Transcription regulation</keyword>
<name>A0A0E3F3Z5_9CAUD</name>
<accession>A0A0E3F3Z5</accession>
<evidence type="ECO:0000313" key="7">
    <source>
        <dbReference type="EMBL" id="AIX20079.1"/>
    </source>
</evidence>
<dbReference type="Proteomes" id="UP000185323">
    <property type="component" value="Segment"/>
</dbReference>
<evidence type="ECO:0000256" key="2">
    <source>
        <dbReference type="ARBA" id="ARBA00023082"/>
    </source>
</evidence>
<dbReference type="GO" id="GO:0003677">
    <property type="term" value="F:DNA binding"/>
    <property type="evidence" value="ECO:0007669"/>
    <property type="project" value="UniProtKB-KW"/>
</dbReference>
<evidence type="ECO:0000256" key="4">
    <source>
        <dbReference type="ARBA" id="ARBA00023163"/>
    </source>
</evidence>
<dbReference type="Gene3D" id="1.10.601.10">
    <property type="entry name" value="RNA Polymerase Primary Sigma Factor"/>
    <property type="match status" value="1"/>
</dbReference>
<evidence type="ECO:0000313" key="8">
    <source>
        <dbReference type="Proteomes" id="UP000185323"/>
    </source>
</evidence>
<keyword evidence="3" id="KW-0238">DNA-binding</keyword>
<keyword evidence="4" id="KW-0804">Transcription</keyword>
<dbReference type="PANTHER" id="PTHR30603:SF47">
    <property type="entry name" value="RNA POLYMERASE SIGMA FACTOR SIGD, CHLOROPLASTIC"/>
    <property type="match status" value="1"/>
</dbReference>